<comment type="miscellaneous">
    <text evidence="8">This enzyme catalyzes only one turnover and therefore is not strictly catalytic. According to one definition, an enzyme is a biocatalyst that acts repeatedly and over many reaction cycles.</text>
</comment>
<evidence type="ECO:0000256" key="7">
    <source>
        <dbReference type="ARBA" id="ARBA00049348"/>
    </source>
</evidence>
<keyword evidence="6 8" id="KW-0234">DNA repair</keyword>
<dbReference type="SUPFAM" id="SSF46767">
    <property type="entry name" value="Methylated DNA-protein cysteine methyltransferase, C-terminal domain"/>
    <property type="match status" value="1"/>
</dbReference>
<gene>
    <name evidence="11" type="primary">ogt_1</name>
    <name evidence="11" type="ORF">LMG21510_01225</name>
</gene>
<reference evidence="11 12" key="1">
    <citation type="submission" date="2021-08" db="EMBL/GenBank/DDBJ databases">
        <authorList>
            <person name="Peeters C."/>
        </authorList>
    </citation>
    <scope>NUCLEOTIDE SEQUENCE [LARGE SCALE GENOMIC DNA]</scope>
    <source>
        <strain evidence="11 12">LMG 21510</strain>
    </source>
</reference>
<dbReference type="InterPro" id="IPR008332">
    <property type="entry name" value="MethylG_MeTrfase_N"/>
</dbReference>
<proteinExistence type="inferred from homology"/>
<evidence type="ECO:0000256" key="6">
    <source>
        <dbReference type="ARBA" id="ARBA00023204"/>
    </source>
</evidence>
<keyword evidence="12" id="KW-1185">Reference proteome</keyword>
<comment type="function">
    <text evidence="8">Involved in the cellular defense against the biological effects of O6-methylguanine (O6-MeG) and O4-methylthymine (O4-MeT) in DNA. Repairs the methylated nucleobase in DNA by stoichiometrically transferring the methyl group to a cysteine residue in the enzyme. This is a suicide reaction: the enzyme is irreversibly inactivated.</text>
</comment>
<evidence type="ECO:0000256" key="2">
    <source>
        <dbReference type="ARBA" id="ARBA00022490"/>
    </source>
</evidence>
<feature type="active site" description="Nucleophile; methyl group acceptor" evidence="8">
    <location>
        <position position="132"/>
    </location>
</feature>
<dbReference type="Pfam" id="PF02870">
    <property type="entry name" value="Methyltransf_1N"/>
    <property type="match status" value="1"/>
</dbReference>
<dbReference type="PANTHER" id="PTHR10815">
    <property type="entry name" value="METHYLATED-DNA--PROTEIN-CYSTEINE METHYLTRANSFERASE"/>
    <property type="match status" value="1"/>
</dbReference>
<dbReference type="HAMAP" id="MF_00772">
    <property type="entry name" value="OGT"/>
    <property type="match status" value="1"/>
</dbReference>
<dbReference type="InterPro" id="IPR036631">
    <property type="entry name" value="MGMT_N_sf"/>
</dbReference>
<dbReference type="EMBL" id="CAJZAH010000001">
    <property type="protein sequence ID" value="CAG9168745.1"/>
    <property type="molecule type" value="Genomic_DNA"/>
</dbReference>
<dbReference type="Pfam" id="PF01035">
    <property type="entry name" value="DNA_binding_1"/>
    <property type="match status" value="1"/>
</dbReference>
<name>A0ABM8WMX0_9BURK</name>
<comment type="catalytic activity">
    <reaction evidence="7 8">
        <text>a 6-O-methyl-2'-deoxyguanosine in DNA + L-cysteinyl-[protein] = S-methyl-L-cysteinyl-[protein] + a 2'-deoxyguanosine in DNA</text>
        <dbReference type="Rhea" id="RHEA:24000"/>
        <dbReference type="Rhea" id="RHEA-COMP:10131"/>
        <dbReference type="Rhea" id="RHEA-COMP:10132"/>
        <dbReference type="Rhea" id="RHEA-COMP:11367"/>
        <dbReference type="Rhea" id="RHEA-COMP:11368"/>
        <dbReference type="ChEBI" id="CHEBI:29950"/>
        <dbReference type="ChEBI" id="CHEBI:82612"/>
        <dbReference type="ChEBI" id="CHEBI:85445"/>
        <dbReference type="ChEBI" id="CHEBI:85448"/>
        <dbReference type="EC" id="2.1.1.63"/>
    </reaction>
</comment>
<dbReference type="PROSITE" id="PS00374">
    <property type="entry name" value="MGMT"/>
    <property type="match status" value="1"/>
</dbReference>
<keyword evidence="4 8" id="KW-0808">Transferase</keyword>
<dbReference type="InterPro" id="IPR001497">
    <property type="entry name" value="MethylDNA_cys_MeTrfase_AS"/>
</dbReference>
<feature type="domain" description="Methylguanine DNA methyltransferase ribonuclease-like" evidence="10">
    <location>
        <begin position="4"/>
        <end position="74"/>
    </location>
</feature>
<dbReference type="Proteomes" id="UP000721236">
    <property type="component" value="Unassembled WGS sequence"/>
</dbReference>
<organism evidence="11 12">
    <name type="scientific">Cupriavidus respiraculi</name>
    <dbReference type="NCBI Taxonomy" id="195930"/>
    <lineage>
        <taxon>Bacteria</taxon>
        <taxon>Pseudomonadati</taxon>
        <taxon>Pseudomonadota</taxon>
        <taxon>Betaproteobacteria</taxon>
        <taxon>Burkholderiales</taxon>
        <taxon>Burkholderiaceae</taxon>
        <taxon>Cupriavidus</taxon>
    </lineage>
</organism>
<dbReference type="InterPro" id="IPR023546">
    <property type="entry name" value="MGMT"/>
</dbReference>
<dbReference type="InterPro" id="IPR036388">
    <property type="entry name" value="WH-like_DNA-bd_sf"/>
</dbReference>
<dbReference type="RefSeq" id="WP_224040342.1">
    <property type="nucleotide sequence ID" value="NZ_CAJZAH010000001.1"/>
</dbReference>
<dbReference type="EC" id="2.1.1.63" evidence="8"/>
<dbReference type="InterPro" id="IPR014048">
    <property type="entry name" value="MethylDNA_cys_MeTrfase_DNA-bd"/>
</dbReference>
<keyword evidence="5 8" id="KW-0227">DNA damage</keyword>
<comment type="caution">
    <text evidence="11">The sequence shown here is derived from an EMBL/GenBank/DDBJ whole genome shotgun (WGS) entry which is preliminary data.</text>
</comment>
<sequence length="187" mass="19875">MNSYRIVASPLGEVLLRARQERLTGVFFTGQKYYPPDVVQPDAHAPGNRALLDRAADELTEYFAGVRQRFSVPMHPSGTAFQQAVWQALAGIPFGATVSYRALAAELGLPPTHARAVGGAVGRNPLSVMVPCHRVVGAAGDLTGYAGGTDRKRALLRLEGVATAPELPLLRRHTGADGAPAMAILRP</sequence>
<dbReference type="GO" id="GO:0003908">
    <property type="term" value="F:methylated-DNA-[protein]-cysteine S-methyltransferase activity"/>
    <property type="evidence" value="ECO:0007669"/>
    <property type="project" value="UniProtKB-EC"/>
</dbReference>
<dbReference type="PANTHER" id="PTHR10815:SF5">
    <property type="entry name" value="METHYLATED-DNA--PROTEIN-CYSTEINE METHYLTRANSFERASE"/>
    <property type="match status" value="1"/>
</dbReference>
<dbReference type="NCBIfam" id="TIGR00589">
    <property type="entry name" value="ogt"/>
    <property type="match status" value="1"/>
</dbReference>
<dbReference type="SUPFAM" id="SSF53155">
    <property type="entry name" value="Methylated DNA-protein cysteine methyltransferase domain"/>
    <property type="match status" value="1"/>
</dbReference>
<evidence type="ECO:0000256" key="4">
    <source>
        <dbReference type="ARBA" id="ARBA00022679"/>
    </source>
</evidence>
<evidence type="ECO:0000256" key="1">
    <source>
        <dbReference type="ARBA" id="ARBA00001286"/>
    </source>
</evidence>
<evidence type="ECO:0000259" key="10">
    <source>
        <dbReference type="Pfam" id="PF02870"/>
    </source>
</evidence>
<evidence type="ECO:0000256" key="8">
    <source>
        <dbReference type="HAMAP-Rule" id="MF_00772"/>
    </source>
</evidence>
<comment type="similarity">
    <text evidence="8">Belongs to the MGMT family.</text>
</comment>
<accession>A0ABM8WMX0</accession>
<dbReference type="InterPro" id="IPR036217">
    <property type="entry name" value="MethylDNA_cys_MeTrfase_DNAb"/>
</dbReference>
<evidence type="ECO:0000313" key="11">
    <source>
        <dbReference type="EMBL" id="CAG9168745.1"/>
    </source>
</evidence>
<keyword evidence="3 8" id="KW-0489">Methyltransferase</keyword>
<evidence type="ECO:0000256" key="3">
    <source>
        <dbReference type="ARBA" id="ARBA00022603"/>
    </source>
</evidence>
<dbReference type="GO" id="GO:0032259">
    <property type="term" value="P:methylation"/>
    <property type="evidence" value="ECO:0007669"/>
    <property type="project" value="UniProtKB-KW"/>
</dbReference>
<evidence type="ECO:0000259" key="9">
    <source>
        <dbReference type="Pfam" id="PF01035"/>
    </source>
</evidence>
<evidence type="ECO:0000313" key="12">
    <source>
        <dbReference type="Proteomes" id="UP000721236"/>
    </source>
</evidence>
<dbReference type="Gene3D" id="3.30.160.70">
    <property type="entry name" value="Methylated DNA-protein cysteine methyltransferase domain"/>
    <property type="match status" value="1"/>
</dbReference>
<dbReference type="Gene3D" id="1.10.10.10">
    <property type="entry name" value="Winged helix-like DNA-binding domain superfamily/Winged helix DNA-binding domain"/>
    <property type="match status" value="1"/>
</dbReference>
<feature type="domain" description="Methylated-DNA-[protein]-cysteine S-methyltransferase DNA binding" evidence="9">
    <location>
        <begin position="80"/>
        <end position="161"/>
    </location>
</feature>
<comment type="subcellular location">
    <subcellularLocation>
        <location evidence="8">Cytoplasm</location>
    </subcellularLocation>
</comment>
<evidence type="ECO:0000256" key="5">
    <source>
        <dbReference type="ARBA" id="ARBA00022763"/>
    </source>
</evidence>
<dbReference type="CDD" id="cd06445">
    <property type="entry name" value="ATase"/>
    <property type="match status" value="1"/>
</dbReference>
<comment type="catalytic activity">
    <reaction evidence="1 8">
        <text>a 4-O-methyl-thymidine in DNA + L-cysteinyl-[protein] = a thymidine in DNA + S-methyl-L-cysteinyl-[protein]</text>
        <dbReference type="Rhea" id="RHEA:53428"/>
        <dbReference type="Rhea" id="RHEA-COMP:10131"/>
        <dbReference type="Rhea" id="RHEA-COMP:10132"/>
        <dbReference type="Rhea" id="RHEA-COMP:13555"/>
        <dbReference type="Rhea" id="RHEA-COMP:13556"/>
        <dbReference type="ChEBI" id="CHEBI:29950"/>
        <dbReference type="ChEBI" id="CHEBI:82612"/>
        <dbReference type="ChEBI" id="CHEBI:137386"/>
        <dbReference type="ChEBI" id="CHEBI:137387"/>
        <dbReference type="EC" id="2.1.1.63"/>
    </reaction>
</comment>
<keyword evidence="2 8" id="KW-0963">Cytoplasm</keyword>
<protein>
    <recommendedName>
        <fullName evidence="8">Methylated-DNA--protein-cysteine methyltransferase</fullName>
        <ecNumber evidence="8">2.1.1.63</ecNumber>
    </recommendedName>
    <alternativeName>
        <fullName evidence="8">6-O-methylguanine-DNA methyltransferase</fullName>
        <shortName evidence="8">MGMT</shortName>
    </alternativeName>
    <alternativeName>
        <fullName evidence="8">O-6-methylguanine-DNA-alkyltransferase</fullName>
    </alternativeName>
</protein>